<dbReference type="CDD" id="cd11056">
    <property type="entry name" value="CYP6-like"/>
    <property type="match status" value="1"/>
</dbReference>
<dbReference type="GO" id="GO:0016705">
    <property type="term" value="F:oxidoreductase activity, acting on paired donors, with incorporation or reduction of molecular oxygen"/>
    <property type="evidence" value="ECO:0007669"/>
    <property type="project" value="InterPro"/>
</dbReference>
<comment type="similarity">
    <text evidence="5 15">Belongs to the cytochrome P450 family.</text>
</comment>
<evidence type="ECO:0000256" key="1">
    <source>
        <dbReference type="ARBA" id="ARBA00001971"/>
    </source>
</evidence>
<dbReference type="InterPro" id="IPR036396">
    <property type="entry name" value="Cyt_P450_sf"/>
</dbReference>
<dbReference type="PRINTS" id="PR00465">
    <property type="entry name" value="EP450IV"/>
</dbReference>
<evidence type="ECO:0000256" key="16">
    <source>
        <dbReference type="SAM" id="Phobius"/>
    </source>
</evidence>
<evidence type="ECO:0000256" key="11">
    <source>
        <dbReference type="ARBA" id="ARBA00023004"/>
    </source>
</evidence>
<dbReference type="PANTHER" id="PTHR24292">
    <property type="entry name" value="CYTOCHROME P450"/>
    <property type="match status" value="1"/>
</dbReference>
<name>A0A411K6Z3_OSMRU</name>
<evidence type="ECO:0000256" key="6">
    <source>
        <dbReference type="ARBA" id="ARBA00022617"/>
    </source>
</evidence>
<proteinExistence type="evidence at transcript level"/>
<feature type="binding site" description="axial binding residue" evidence="14">
    <location>
        <position position="443"/>
    </location>
    <ligand>
        <name>heme</name>
        <dbReference type="ChEBI" id="CHEBI:30413"/>
    </ligand>
    <ligandPart>
        <name>Fe</name>
        <dbReference type="ChEBI" id="CHEBI:18248"/>
    </ligandPart>
</feature>
<sequence>MTGFELLCGLVLIFLTFYYYLVCDYDFWKRRGISGPKPVPLFGNFMNSLLGKISIGDEMVKYYKQYKHLPMVGLYIRKQRVLGVIDPDIIKTILIKDFSKFADRGLKVNKVAEPLSQHLFSLETKRWRPLRTQLSPIFTSGKLKDMFSLILECSVNFEKYLDTLVAEGKPIDCRELTARFTTDVIGSCSFGIDANAMSQKESKFREIGRQIFYPGWKQILRMRLRESLPKLYTLIGYILPHDEMTKFFTEIVLDTIEYRKKNNIVRHDFINKLMELQAHSEKLGDIELTDTLLAAQAFVFFAAGFETSAATIANALYELALNQELQVKVREEIRERYALNNGEWPYEDINDMPLLDAVFKETLRKYPPITVIMRKAEENYTFEDLKLTIPKDTRIFIPSYAIQHDPEIYPDPEVFDINRFTADAVAKRHPMHYIPFGDGPRNCIGARFAHFQTKIGLIKVLLKYKVDTCKETRPYEIEPRSFLLAPKNTIILKMSKLTVLA</sequence>
<keyword evidence="13 16" id="KW-0472">Membrane</keyword>
<dbReference type="PANTHER" id="PTHR24292:SF54">
    <property type="entry name" value="CYP9F3-RELATED"/>
    <property type="match status" value="1"/>
</dbReference>
<evidence type="ECO:0000256" key="8">
    <source>
        <dbReference type="ARBA" id="ARBA00022824"/>
    </source>
</evidence>
<dbReference type="GO" id="GO:0005789">
    <property type="term" value="C:endoplasmic reticulum membrane"/>
    <property type="evidence" value="ECO:0007669"/>
    <property type="project" value="UniProtKB-SubCell"/>
</dbReference>
<gene>
    <name evidence="17" type="primary">CYP6AS125</name>
</gene>
<dbReference type="InterPro" id="IPR002403">
    <property type="entry name" value="Cyt_P450_E_grp-IV"/>
</dbReference>
<keyword evidence="7 14" id="KW-0479">Metal-binding</keyword>
<evidence type="ECO:0000256" key="2">
    <source>
        <dbReference type="ARBA" id="ARBA00003690"/>
    </source>
</evidence>
<dbReference type="InterPro" id="IPR001128">
    <property type="entry name" value="Cyt_P450"/>
</dbReference>
<keyword evidence="12 15" id="KW-0503">Monooxygenase</keyword>
<dbReference type="EMBL" id="MH500622">
    <property type="protein sequence ID" value="QBC73097.1"/>
    <property type="molecule type" value="mRNA"/>
</dbReference>
<evidence type="ECO:0000256" key="13">
    <source>
        <dbReference type="ARBA" id="ARBA00023136"/>
    </source>
</evidence>
<dbReference type="Pfam" id="PF00067">
    <property type="entry name" value="p450"/>
    <property type="match status" value="1"/>
</dbReference>
<dbReference type="AlphaFoldDB" id="A0A411K6Z3"/>
<dbReference type="PRINTS" id="PR00385">
    <property type="entry name" value="P450"/>
</dbReference>
<keyword evidence="9" id="KW-0492">Microsome</keyword>
<evidence type="ECO:0000256" key="15">
    <source>
        <dbReference type="RuleBase" id="RU000461"/>
    </source>
</evidence>
<comment type="cofactor">
    <cofactor evidence="1 14">
        <name>heme</name>
        <dbReference type="ChEBI" id="CHEBI:30413"/>
    </cofactor>
</comment>
<dbReference type="GO" id="GO:0020037">
    <property type="term" value="F:heme binding"/>
    <property type="evidence" value="ECO:0007669"/>
    <property type="project" value="InterPro"/>
</dbReference>
<keyword evidence="10 15" id="KW-0560">Oxidoreductase</keyword>
<organism evidence="17">
    <name type="scientific">Osmia rufa</name>
    <name type="common">Red mason bee</name>
    <dbReference type="NCBI Taxonomy" id="1437190"/>
    <lineage>
        <taxon>Eukaryota</taxon>
        <taxon>Metazoa</taxon>
        <taxon>Ecdysozoa</taxon>
        <taxon>Arthropoda</taxon>
        <taxon>Hexapoda</taxon>
        <taxon>Insecta</taxon>
        <taxon>Pterygota</taxon>
        <taxon>Neoptera</taxon>
        <taxon>Endopterygota</taxon>
        <taxon>Hymenoptera</taxon>
        <taxon>Apocrita</taxon>
        <taxon>Aculeata</taxon>
        <taxon>Apoidea</taxon>
        <taxon>Anthophila</taxon>
        <taxon>Megachilidae</taxon>
        <taxon>Megachilinae</taxon>
        <taxon>Osmia</taxon>
    </lineage>
</organism>
<keyword evidence="11 14" id="KW-0408">Iron</keyword>
<comment type="function">
    <text evidence="2">May be involved in the metabolism of insect hormones and in the breakdown of synthetic insecticides.</text>
</comment>
<keyword evidence="8" id="KW-0256">Endoplasmic reticulum</keyword>
<dbReference type="PROSITE" id="PS00086">
    <property type="entry name" value="CYTOCHROME_P450"/>
    <property type="match status" value="1"/>
</dbReference>
<dbReference type="GO" id="GO:0004497">
    <property type="term" value="F:monooxygenase activity"/>
    <property type="evidence" value="ECO:0007669"/>
    <property type="project" value="UniProtKB-KW"/>
</dbReference>
<protein>
    <submittedName>
        <fullName evidence="17">Cytochrome P450 mono-oxygenase</fullName>
    </submittedName>
</protein>
<evidence type="ECO:0000313" key="17">
    <source>
        <dbReference type="EMBL" id="QBC73097.1"/>
    </source>
</evidence>
<evidence type="ECO:0000256" key="14">
    <source>
        <dbReference type="PIRSR" id="PIRSR602403-1"/>
    </source>
</evidence>
<dbReference type="InterPro" id="IPR017972">
    <property type="entry name" value="Cyt_P450_CS"/>
</dbReference>
<dbReference type="InterPro" id="IPR050476">
    <property type="entry name" value="Insect_CytP450_Detox"/>
</dbReference>
<accession>A0A411K6Z3</accession>
<keyword evidence="6 14" id="KW-0349">Heme</keyword>
<evidence type="ECO:0000256" key="4">
    <source>
        <dbReference type="ARBA" id="ARBA00004406"/>
    </source>
</evidence>
<feature type="transmembrane region" description="Helical" evidence="16">
    <location>
        <begin position="6"/>
        <end position="23"/>
    </location>
</feature>
<evidence type="ECO:0000256" key="3">
    <source>
        <dbReference type="ARBA" id="ARBA00004174"/>
    </source>
</evidence>
<dbReference type="FunFam" id="1.10.630.10:FF:000042">
    <property type="entry name" value="Cytochrome P450"/>
    <property type="match status" value="1"/>
</dbReference>
<comment type="subcellular location">
    <subcellularLocation>
        <location evidence="4">Endoplasmic reticulum membrane</location>
        <topology evidence="4">Peripheral membrane protein</topology>
    </subcellularLocation>
    <subcellularLocation>
        <location evidence="3">Microsome membrane</location>
        <topology evidence="3">Peripheral membrane protein</topology>
    </subcellularLocation>
</comment>
<evidence type="ECO:0000256" key="7">
    <source>
        <dbReference type="ARBA" id="ARBA00022723"/>
    </source>
</evidence>
<keyword evidence="16" id="KW-0812">Transmembrane</keyword>
<dbReference type="SUPFAM" id="SSF48264">
    <property type="entry name" value="Cytochrome P450"/>
    <property type="match status" value="1"/>
</dbReference>
<evidence type="ECO:0000256" key="9">
    <source>
        <dbReference type="ARBA" id="ARBA00022848"/>
    </source>
</evidence>
<evidence type="ECO:0000256" key="12">
    <source>
        <dbReference type="ARBA" id="ARBA00023033"/>
    </source>
</evidence>
<reference evidence="17" key="1">
    <citation type="journal article" date="2019" name="PLoS Genet.">
        <title>Genomic insights into neonicotinoid sensitivity in the solitary bee Osmia bicornis.</title>
        <authorList>
            <person name="Beadle K."/>
            <person name="Singh K.S."/>
            <person name="Troczka B.J."/>
            <person name="Randall E."/>
            <person name="Zaworra M."/>
            <person name="Zimmer C.T."/>
            <person name="Hayward A."/>
            <person name="Reid R."/>
            <person name="Kor L."/>
            <person name="Kohler M."/>
            <person name="Buer B."/>
            <person name="Nelson D.R."/>
            <person name="Williamson M.S."/>
            <person name="Davies T.G."/>
            <person name="Field L.M."/>
            <person name="Nauen R."/>
            <person name="Bass C."/>
        </authorList>
    </citation>
    <scope>NUCLEOTIDE SEQUENCE</scope>
</reference>
<keyword evidence="16" id="KW-1133">Transmembrane helix</keyword>
<evidence type="ECO:0000256" key="10">
    <source>
        <dbReference type="ARBA" id="ARBA00023002"/>
    </source>
</evidence>
<dbReference type="GO" id="GO:0005506">
    <property type="term" value="F:iron ion binding"/>
    <property type="evidence" value="ECO:0007669"/>
    <property type="project" value="InterPro"/>
</dbReference>
<dbReference type="Gene3D" id="1.10.630.10">
    <property type="entry name" value="Cytochrome P450"/>
    <property type="match status" value="1"/>
</dbReference>
<evidence type="ECO:0000256" key="5">
    <source>
        <dbReference type="ARBA" id="ARBA00010617"/>
    </source>
</evidence>